<accession>A0A565CVI0</accession>
<name>A0A565CVI0_9BRAS</name>
<dbReference type="AlphaFoldDB" id="A0A565CVI0"/>
<proteinExistence type="predicted"/>
<evidence type="ECO:0000313" key="2">
    <source>
        <dbReference type="Proteomes" id="UP000489600"/>
    </source>
</evidence>
<dbReference type="InterPro" id="IPR011042">
    <property type="entry name" value="6-blade_b-propeller_TolB-like"/>
</dbReference>
<protein>
    <recommendedName>
        <fullName evidence="3">Strictosidine synthase conserved region domain-containing protein</fullName>
    </recommendedName>
</protein>
<evidence type="ECO:0008006" key="3">
    <source>
        <dbReference type="Google" id="ProtNLM"/>
    </source>
</evidence>
<evidence type="ECO:0000313" key="1">
    <source>
        <dbReference type="EMBL" id="VVB17564.1"/>
    </source>
</evidence>
<dbReference type="OrthoDB" id="5307922at2759"/>
<comment type="caution">
    <text evidence="1">The sequence shown here is derived from an EMBL/GenBank/DDBJ whole genome shotgun (WGS) entry which is preliminary data.</text>
</comment>
<organism evidence="1 2">
    <name type="scientific">Arabis nemorensis</name>
    <dbReference type="NCBI Taxonomy" id="586526"/>
    <lineage>
        <taxon>Eukaryota</taxon>
        <taxon>Viridiplantae</taxon>
        <taxon>Streptophyta</taxon>
        <taxon>Embryophyta</taxon>
        <taxon>Tracheophyta</taxon>
        <taxon>Spermatophyta</taxon>
        <taxon>Magnoliopsida</taxon>
        <taxon>eudicotyledons</taxon>
        <taxon>Gunneridae</taxon>
        <taxon>Pentapetalae</taxon>
        <taxon>rosids</taxon>
        <taxon>malvids</taxon>
        <taxon>Brassicales</taxon>
        <taxon>Brassicaceae</taxon>
        <taxon>Arabideae</taxon>
        <taxon>Arabis</taxon>
    </lineage>
</organism>
<gene>
    <name evidence="1" type="ORF">ANE_LOCUS28008</name>
</gene>
<dbReference type="Gene3D" id="2.120.10.30">
    <property type="entry name" value="TolB, C-terminal domain"/>
    <property type="match status" value="1"/>
</dbReference>
<sequence>MKLSESGEVFEVLEDKEGKRLRFISEVEEKDGKLWIGSVLMPFLGVYDL</sequence>
<dbReference type="Proteomes" id="UP000489600">
    <property type="component" value="Unassembled WGS sequence"/>
</dbReference>
<reference evidence="1" key="1">
    <citation type="submission" date="2019-07" db="EMBL/GenBank/DDBJ databases">
        <authorList>
            <person name="Dittberner H."/>
        </authorList>
    </citation>
    <scope>NUCLEOTIDE SEQUENCE [LARGE SCALE GENOMIC DNA]</scope>
</reference>
<keyword evidence="2" id="KW-1185">Reference proteome</keyword>
<dbReference type="EMBL" id="CABITT030000008">
    <property type="protein sequence ID" value="VVB17564.1"/>
    <property type="molecule type" value="Genomic_DNA"/>
</dbReference>